<dbReference type="Gene3D" id="3.90.550.10">
    <property type="entry name" value="Spore Coat Polysaccharide Biosynthesis Protein SpsA, Chain A"/>
    <property type="match status" value="1"/>
</dbReference>
<dbReference type="InterPro" id="IPR050793">
    <property type="entry name" value="CMP-NeuNAc_synthase"/>
</dbReference>
<dbReference type="OrthoDB" id="9805604at2"/>
<sequence length="230" mass="26769">MKTLYIIPARGGSKGIPKKNIKPLAGKPLIQYSIDRVREVADESDICVSTDSDEIIEVVNNYNLEVPFKRPEYLSDDKSGTYEVLLHALDFYKQKNVVYDTVMIVQPTSPFRLRNHFLEVLDLYHENLDMVVSVGKSHQNPYFTLFEENKDGLLEKSKDGDYKTRQECPSVYFYNGSLYLINVNSLYQNPINQFKRVRKYLMEEKYSVDIDTPLDWSICETMISQGYINF</sequence>
<accession>A0A1M5PRG5</accession>
<dbReference type="Pfam" id="PF02348">
    <property type="entry name" value="CTP_transf_3"/>
    <property type="match status" value="1"/>
</dbReference>
<gene>
    <name evidence="1" type="ORF">SAMN04488522_11045</name>
</gene>
<dbReference type="PANTHER" id="PTHR21485">
    <property type="entry name" value="HAD SUPERFAMILY MEMBERS CMAS AND KDSC"/>
    <property type="match status" value="1"/>
</dbReference>
<organism evidence="1 2">
    <name type="scientific">Pedobacter caeni</name>
    <dbReference type="NCBI Taxonomy" id="288992"/>
    <lineage>
        <taxon>Bacteria</taxon>
        <taxon>Pseudomonadati</taxon>
        <taxon>Bacteroidota</taxon>
        <taxon>Sphingobacteriia</taxon>
        <taxon>Sphingobacteriales</taxon>
        <taxon>Sphingobacteriaceae</taxon>
        <taxon>Pedobacter</taxon>
    </lineage>
</organism>
<keyword evidence="1" id="KW-0548">Nucleotidyltransferase</keyword>
<dbReference type="PANTHER" id="PTHR21485:SF6">
    <property type="entry name" value="N-ACYLNEURAMINATE CYTIDYLYLTRANSFERASE-RELATED"/>
    <property type="match status" value="1"/>
</dbReference>
<name>A0A1M5PRG5_9SPHI</name>
<reference evidence="2" key="1">
    <citation type="submission" date="2016-11" db="EMBL/GenBank/DDBJ databases">
        <authorList>
            <person name="Varghese N."/>
            <person name="Submissions S."/>
        </authorList>
    </citation>
    <scope>NUCLEOTIDE SEQUENCE [LARGE SCALE GENOMIC DNA]</scope>
    <source>
        <strain evidence="2">DSM 16990</strain>
    </source>
</reference>
<dbReference type="InterPro" id="IPR029044">
    <property type="entry name" value="Nucleotide-diphossugar_trans"/>
</dbReference>
<protein>
    <submittedName>
        <fullName evidence="1">N-acylneuraminate cytidylyltransferase</fullName>
    </submittedName>
</protein>
<proteinExistence type="predicted"/>
<dbReference type="EMBL" id="FQUQ01000010">
    <property type="protein sequence ID" value="SHH03913.1"/>
    <property type="molecule type" value="Genomic_DNA"/>
</dbReference>
<dbReference type="SUPFAM" id="SSF53448">
    <property type="entry name" value="Nucleotide-diphospho-sugar transferases"/>
    <property type="match status" value="1"/>
</dbReference>
<dbReference type="AlphaFoldDB" id="A0A1M5PRG5"/>
<dbReference type="CDD" id="cd02513">
    <property type="entry name" value="CMP-NeuAc_Synthase"/>
    <property type="match status" value="1"/>
</dbReference>
<keyword evidence="1" id="KW-0808">Transferase</keyword>
<dbReference type="GO" id="GO:0008781">
    <property type="term" value="F:N-acylneuraminate cytidylyltransferase activity"/>
    <property type="evidence" value="ECO:0007669"/>
    <property type="project" value="TreeGrafter"/>
</dbReference>
<evidence type="ECO:0000313" key="1">
    <source>
        <dbReference type="EMBL" id="SHH03913.1"/>
    </source>
</evidence>
<dbReference type="Proteomes" id="UP000184287">
    <property type="component" value="Unassembled WGS sequence"/>
</dbReference>
<dbReference type="STRING" id="288992.SAMN04488522_11045"/>
<dbReference type="RefSeq" id="WP_073239008.1">
    <property type="nucleotide sequence ID" value="NZ_FQUQ01000010.1"/>
</dbReference>
<keyword evidence="2" id="KW-1185">Reference proteome</keyword>
<evidence type="ECO:0000313" key="2">
    <source>
        <dbReference type="Proteomes" id="UP000184287"/>
    </source>
</evidence>
<dbReference type="InterPro" id="IPR003329">
    <property type="entry name" value="Cytidylyl_trans"/>
</dbReference>